<dbReference type="InterPro" id="IPR011051">
    <property type="entry name" value="RmlC_Cupin_sf"/>
</dbReference>
<keyword evidence="5" id="KW-0804">Transcription</keyword>
<dbReference type="InterPro" id="IPR003313">
    <property type="entry name" value="AraC-bd"/>
</dbReference>
<dbReference type="PROSITE" id="PS01124">
    <property type="entry name" value="HTH_ARAC_FAMILY_2"/>
    <property type="match status" value="1"/>
</dbReference>
<keyword evidence="1" id="KW-0678">Repressor</keyword>
<dbReference type="EMBL" id="QJJV01000023">
    <property type="protein sequence ID" value="PXX09647.1"/>
    <property type="molecule type" value="Genomic_DNA"/>
</dbReference>
<evidence type="ECO:0000259" key="6">
    <source>
        <dbReference type="PROSITE" id="PS01124"/>
    </source>
</evidence>
<dbReference type="GO" id="GO:0003700">
    <property type="term" value="F:DNA-binding transcription factor activity"/>
    <property type="evidence" value="ECO:0007669"/>
    <property type="project" value="InterPro"/>
</dbReference>
<reference evidence="8 9" key="1">
    <citation type="submission" date="2016-10" db="EMBL/GenBank/DDBJ databases">
        <authorList>
            <person name="Varghese N."/>
            <person name="Submissions S."/>
        </authorList>
    </citation>
    <scope>NUCLEOTIDE SEQUENCE [LARGE SCALE GENOMIC DNA]</scope>
    <source>
        <strain evidence="8 9">LMG 22274</strain>
    </source>
</reference>
<evidence type="ECO:0000313" key="9">
    <source>
        <dbReference type="Proteomes" id="UP000183529"/>
    </source>
</evidence>
<organism evidence="8 9">
    <name type="scientific">Paraburkholderia tropica</name>
    <dbReference type="NCBI Taxonomy" id="92647"/>
    <lineage>
        <taxon>Bacteria</taxon>
        <taxon>Pseudomonadati</taxon>
        <taxon>Pseudomonadota</taxon>
        <taxon>Betaproteobacteria</taxon>
        <taxon>Burkholderiales</taxon>
        <taxon>Burkholderiaceae</taxon>
        <taxon>Paraburkholderia</taxon>
    </lineage>
</organism>
<evidence type="ECO:0000256" key="4">
    <source>
        <dbReference type="ARBA" id="ARBA00023159"/>
    </source>
</evidence>
<dbReference type="SUPFAM" id="SSF51182">
    <property type="entry name" value="RmlC-like cupins"/>
    <property type="match status" value="1"/>
</dbReference>
<dbReference type="PROSITE" id="PS00041">
    <property type="entry name" value="HTH_ARAC_FAMILY_1"/>
    <property type="match status" value="1"/>
</dbReference>
<dbReference type="Proteomes" id="UP000247515">
    <property type="component" value="Unassembled WGS sequence"/>
</dbReference>
<evidence type="ECO:0000256" key="3">
    <source>
        <dbReference type="ARBA" id="ARBA00023125"/>
    </source>
</evidence>
<dbReference type="PANTHER" id="PTHR11019:SF159">
    <property type="entry name" value="TRANSCRIPTIONAL REGULATOR-RELATED"/>
    <property type="match status" value="1"/>
</dbReference>
<keyword evidence="10" id="KW-1185">Reference proteome</keyword>
<dbReference type="PANTHER" id="PTHR11019">
    <property type="entry name" value="HTH-TYPE TRANSCRIPTIONAL REGULATOR NIMR"/>
    <property type="match status" value="1"/>
</dbReference>
<keyword evidence="3" id="KW-0238">DNA-binding</keyword>
<dbReference type="EMBL" id="FNZM01000021">
    <property type="protein sequence ID" value="SEK12227.1"/>
    <property type="molecule type" value="Genomic_DNA"/>
</dbReference>
<dbReference type="PRINTS" id="PR00032">
    <property type="entry name" value="HTHARAC"/>
</dbReference>
<evidence type="ECO:0000313" key="7">
    <source>
        <dbReference type="EMBL" id="PXX09647.1"/>
    </source>
</evidence>
<dbReference type="OrthoDB" id="6506763at2"/>
<dbReference type="SMART" id="SM00342">
    <property type="entry name" value="HTH_ARAC"/>
    <property type="match status" value="1"/>
</dbReference>
<comment type="caution">
    <text evidence="8">The sequence shown here is derived from an EMBL/GenBank/DDBJ whole genome shotgun (WGS) entry which is preliminary data.</text>
</comment>
<reference evidence="7 10" key="2">
    <citation type="submission" date="2018-05" db="EMBL/GenBank/DDBJ databases">
        <title>Genomic Encyclopedia of Type Strains, Phase IV (KMG-V): Genome sequencing to study the core and pangenomes of soil and plant-associated prokaryotes.</title>
        <authorList>
            <person name="Whitman W."/>
        </authorList>
    </citation>
    <scope>NUCLEOTIDE SEQUENCE [LARGE SCALE GENOMIC DNA]</scope>
    <source>
        <strain evidence="7 10">SIr-6563</strain>
    </source>
</reference>
<protein>
    <submittedName>
        <fullName evidence="7">AraC-like DNA-binding protein</fullName>
    </submittedName>
    <submittedName>
        <fullName evidence="8">Transcriptional regulator, AraC family</fullName>
    </submittedName>
</protein>
<name>A0A1A5X5F2_9BURK</name>
<evidence type="ECO:0000256" key="5">
    <source>
        <dbReference type="ARBA" id="ARBA00023163"/>
    </source>
</evidence>
<dbReference type="RefSeq" id="WP_065062944.1">
    <property type="nucleotide sequence ID" value="NZ_CADFGN010000016.1"/>
</dbReference>
<dbReference type="GO" id="GO:0043565">
    <property type="term" value="F:sequence-specific DNA binding"/>
    <property type="evidence" value="ECO:0007669"/>
    <property type="project" value="InterPro"/>
</dbReference>
<dbReference type="InterPro" id="IPR018062">
    <property type="entry name" value="HTH_AraC-typ_CS"/>
</dbReference>
<evidence type="ECO:0000256" key="2">
    <source>
        <dbReference type="ARBA" id="ARBA00023015"/>
    </source>
</evidence>
<dbReference type="InterPro" id="IPR020449">
    <property type="entry name" value="Tscrpt_reg_AraC-type_HTH"/>
</dbReference>
<dbReference type="InterPro" id="IPR009057">
    <property type="entry name" value="Homeodomain-like_sf"/>
</dbReference>
<dbReference type="Pfam" id="PF12833">
    <property type="entry name" value="HTH_18"/>
    <property type="match status" value="1"/>
</dbReference>
<dbReference type="SUPFAM" id="SSF46689">
    <property type="entry name" value="Homeodomain-like"/>
    <property type="match status" value="1"/>
</dbReference>
<dbReference type="Proteomes" id="UP000183529">
    <property type="component" value="Unassembled WGS sequence"/>
</dbReference>
<keyword evidence="4" id="KW-0010">Activator</keyword>
<sequence length="264" mass="29856">MKEFLLKRYPHQRRQLARQVTVRALAYHDGERELWHQHEHGHLIVPLRGVVRVLTPNRTWTLPPSRGLWLPSFIDHELHAVGSLHLCTVNVEPGTTGWLWANGKVLPVEPLLRELLKGMLHDGTDYEPDSRTALAVPFLLKMLEEAPLLGEEGLPLPRDARLLAICEHMMTEPATDYTLDRWADEIGTSGRTLARHFKEETGMSFGHWRQHMRAAEATTRLALGAAVTSVALDLGYSTPSAFTVMFRRLFGASPQQYMSSSSNE</sequence>
<dbReference type="CDD" id="cd06124">
    <property type="entry name" value="cupin_NimR-like_N"/>
    <property type="match status" value="1"/>
</dbReference>
<evidence type="ECO:0000313" key="10">
    <source>
        <dbReference type="Proteomes" id="UP000247515"/>
    </source>
</evidence>
<gene>
    <name evidence="7" type="ORF">C7400_123119</name>
    <name evidence="8" type="ORF">SAMN05216550_121131</name>
</gene>
<dbReference type="InterPro" id="IPR018060">
    <property type="entry name" value="HTH_AraC"/>
</dbReference>
<dbReference type="AlphaFoldDB" id="A0A1A5X5F2"/>
<feature type="domain" description="HTH araC/xylS-type" evidence="6">
    <location>
        <begin position="160"/>
        <end position="260"/>
    </location>
</feature>
<proteinExistence type="predicted"/>
<keyword evidence="2" id="KW-0805">Transcription regulation</keyword>
<dbReference type="Gene3D" id="1.10.10.60">
    <property type="entry name" value="Homeodomain-like"/>
    <property type="match status" value="2"/>
</dbReference>
<dbReference type="FunFam" id="1.10.10.60:FF:000132">
    <property type="entry name" value="AraC family transcriptional regulator"/>
    <property type="match status" value="1"/>
</dbReference>
<dbReference type="Pfam" id="PF02311">
    <property type="entry name" value="AraC_binding"/>
    <property type="match status" value="1"/>
</dbReference>
<evidence type="ECO:0000256" key="1">
    <source>
        <dbReference type="ARBA" id="ARBA00022491"/>
    </source>
</evidence>
<accession>A0A1A5X5F2</accession>
<evidence type="ECO:0000313" key="8">
    <source>
        <dbReference type="EMBL" id="SEK12227.1"/>
    </source>
</evidence>